<dbReference type="SUPFAM" id="SSF52540">
    <property type="entry name" value="P-loop containing nucleoside triphosphate hydrolases"/>
    <property type="match status" value="1"/>
</dbReference>
<dbReference type="eggNOG" id="KOG0740">
    <property type="taxonomic scope" value="Eukaryota"/>
</dbReference>
<dbReference type="Proteomes" id="UP000001640">
    <property type="component" value="Chromosome 3"/>
</dbReference>
<protein>
    <recommendedName>
        <fullName evidence="5">AAA+ ATPase domain-containing protein</fullName>
    </recommendedName>
</protein>
<gene>
    <name evidence="6" type="primary">NCAS0C02100</name>
    <name evidence="6" type="ordered locus">NCAS_0C02100</name>
</gene>
<dbReference type="STRING" id="1064592.G0VCJ0"/>
<dbReference type="GeneID" id="96902783"/>
<dbReference type="Gene3D" id="1.10.8.60">
    <property type="match status" value="1"/>
</dbReference>
<dbReference type="Pfam" id="PF00004">
    <property type="entry name" value="AAA"/>
    <property type="match status" value="1"/>
</dbReference>
<dbReference type="InterPro" id="IPR003959">
    <property type="entry name" value="ATPase_AAA_core"/>
</dbReference>
<dbReference type="FunCoup" id="G0VCJ0">
    <property type="interactions" value="58"/>
</dbReference>
<dbReference type="HOGENOM" id="CLU_000688_15_3_1"/>
<dbReference type="InParanoid" id="G0VCJ0"/>
<dbReference type="FunFam" id="1.10.8.60:FF:000022">
    <property type="entry name" value="Fidgetin like 1"/>
    <property type="match status" value="1"/>
</dbReference>
<dbReference type="FunFam" id="3.40.50.300:FF:000093">
    <property type="entry name" value="Fidgetin-like 1"/>
    <property type="match status" value="1"/>
</dbReference>
<feature type="compositionally biased region" description="Polar residues" evidence="4">
    <location>
        <begin position="369"/>
        <end position="387"/>
    </location>
</feature>
<dbReference type="Gene3D" id="3.40.50.300">
    <property type="entry name" value="P-loop containing nucleotide triphosphate hydrolases"/>
    <property type="match status" value="1"/>
</dbReference>
<dbReference type="InterPro" id="IPR050304">
    <property type="entry name" value="MT-severing_AAA_ATPase"/>
</dbReference>
<dbReference type="KEGG" id="ncs:NCAS_0C02100"/>
<comment type="similarity">
    <text evidence="1">Belongs to the AAA ATPase family.</text>
</comment>
<keyword evidence="2" id="KW-0547">Nucleotide-binding</keyword>
<feature type="region of interest" description="Disordered" evidence="4">
    <location>
        <begin position="331"/>
        <end position="350"/>
    </location>
</feature>
<accession>G0VCJ0</accession>
<dbReference type="PANTHER" id="PTHR23074">
    <property type="entry name" value="AAA DOMAIN-CONTAINING"/>
    <property type="match status" value="1"/>
</dbReference>
<dbReference type="InterPro" id="IPR003593">
    <property type="entry name" value="AAA+_ATPase"/>
</dbReference>
<dbReference type="PANTHER" id="PTHR23074:SF81">
    <property type="entry name" value="26S PROTEASOME SUBUNIT YTA6-RELATED"/>
    <property type="match status" value="1"/>
</dbReference>
<evidence type="ECO:0000256" key="3">
    <source>
        <dbReference type="ARBA" id="ARBA00022840"/>
    </source>
</evidence>
<dbReference type="AlphaFoldDB" id="G0VCJ0"/>
<organism evidence="6 7">
    <name type="scientific">Naumovozyma castellii</name>
    <name type="common">Yeast</name>
    <name type="synonym">Saccharomyces castellii</name>
    <dbReference type="NCBI Taxonomy" id="27288"/>
    <lineage>
        <taxon>Eukaryota</taxon>
        <taxon>Fungi</taxon>
        <taxon>Dikarya</taxon>
        <taxon>Ascomycota</taxon>
        <taxon>Saccharomycotina</taxon>
        <taxon>Saccharomycetes</taxon>
        <taxon>Saccharomycetales</taxon>
        <taxon>Saccharomycetaceae</taxon>
        <taxon>Naumovozyma</taxon>
    </lineage>
</organism>
<dbReference type="OMA" id="YETRLYH"/>
<dbReference type="InterPro" id="IPR041569">
    <property type="entry name" value="AAA_lid_3"/>
</dbReference>
<name>G0VCJ0_NAUCA</name>
<keyword evidence="3" id="KW-0067">ATP-binding</keyword>
<evidence type="ECO:0000313" key="7">
    <source>
        <dbReference type="Proteomes" id="UP000001640"/>
    </source>
</evidence>
<dbReference type="GO" id="GO:0045727">
    <property type="term" value="P:positive regulation of translation"/>
    <property type="evidence" value="ECO:0007669"/>
    <property type="project" value="EnsemblFungi"/>
</dbReference>
<dbReference type="PROSITE" id="PS00674">
    <property type="entry name" value="AAA"/>
    <property type="match status" value="1"/>
</dbReference>
<evidence type="ECO:0000259" key="5">
    <source>
        <dbReference type="SMART" id="SM00382"/>
    </source>
</evidence>
<evidence type="ECO:0000313" key="6">
    <source>
        <dbReference type="EMBL" id="CCC69200.1"/>
    </source>
</evidence>
<evidence type="ECO:0000256" key="1">
    <source>
        <dbReference type="ARBA" id="ARBA00006914"/>
    </source>
</evidence>
<dbReference type="RefSeq" id="XP_003675566.1">
    <property type="nucleotide sequence ID" value="XM_003675518.1"/>
</dbReference>
<dbReference type="GO" id="GO:0016887">
    <property type="term" value="F:ATP hydrolysis activity"/>
    <property type="evidence" value="ECO:0007669"/>
    <property type="project" value="InterPro"/>
</dbReference>
<dbReference type="SMART" id="SM00382">
    <property type="entry name" value="AAA"/>
    <property type="match status" value="1"/>
</dbReference>
<feature type="domain" description="AAA+ ATPase" evidence="5">
    <location>
        <begin position="510"/>
        <end position="653"/>
    </location>
</feature>
<reference key="2">
    <citation type="submission" date="2011-08" db="EMBL/GenBank/DDBJ databases">
        <title>Genome sequence of Naumovozyma castellii.</title>
        <authorList>
            <person name="Gordon J.L."/>
            <person name="Armisen D."/>
            <person name="Proux-Wera E."/>
            <person name="OhEigeartaigh S.S."/>
            <person name="Byrne K.P."/>
            <person name="Wolfe K.H."/>
        </authorList>
    </citation>
    <scope>NUCLEOTIDE SEQUENCE</scope>
    <source>
        <strain>Type strain:CBS 4309</strain>
    </source>
</reference>
<feature type="region of interest" description="Disordered" evidence="4">
    <location>
        <begin position="170"/>
        <end position="190"/>
    </location>
</feature>
<feature type="region of interest" description="Disordered" evidence="4">
    <location>
        <begin position="369"/>
        <end position="418"/>
    </location>
</feature>
<proteinExistence type="inferred from homology"/>
<dbReference type="GO" id="GO:0005524">
    <property type="term" value="F:ATP binding"/>
    <property type="evidence" value="ECO:0007669"/>
    <property type="project" value="UniProtKB-KW"/>
</dbReference>
<keyword evidence="7" id="KW-1185">Reference proteome</keyword>
<dbReference type="Pfam" id="PF17862">
    <property type="entry name" value="AAA_lid_3"/>
    <property type="match status" value="1"/>
</dbReference>
<feature type="compositionally biased region" description="Basic and acidic residues" evidence="4">
    <location>
        <begin position="388"/>
        <end position="404"/>
    </location>
</feature>
<dbReference type="GO" id="GO:0005938">
    <property type="term" value="C:cell cortex"/>
    <property type="evidence" value="ECO:0007669"/>
    <property type="project" value="EnsemblFungi"/>
</dbReference>
<dbReference type="OrthoDB" id="10251136at2759"/>
<reference evidence="6 7" key="1">
    <citation type="journal article" date="2011" name="Proc. Natl. Acad. Sci. U.S.A.">
        <title>Evolutionary erosion of yeast sex chromosomes by mating-type switching accidents.</title>
        <authorList>
            <person name="Gordon J.L."/>
            <person name="Armisen D."/>
            <person name="Proux-Wera E."/>
            <person name="Oheigeartaigh S.S."/>
            <person name="Byrne K.P."/>
            <person name="Wolfe K.H."/>
        </authorList>
    </citation>
    <scope>NUCLEOTIDE SEQUENCE [LARGE SCALE GENOMIC DNA]</scope>
    <source>
        <strain evidence="7">ATCC 76901 / BCRC 22586 / CBS 4309 / NBRC 1992 / NRRL Y-12630</strain>
    </source>
</reference>
<sequence>MAHDKFVIPRNLTILQSLELLYSISKNQYQNLLVNIETDKYYNDPLILHKVYKALDTLSVYIDNGLKRIVKFYGLKEGIKDLVDEYPTCKRNVEDFQILNQDIISARNATFSRYEEIASKGERSLSPKRLPNKSGLKISNLWRNASKKEKVRKALESDEAIREVERIKNDRKQQKEKTLEEHQRHEKELETQREKFIELKVKEHVDAEINHKLKEEQERWKKQEEEEEEAKKKKMEALRIQNSKTAHNINTKSRTRIRRSPPTSTIERPKTVTRKSLDIPRTAIKNPVTKRDTKRRKSFDAKAIMEVADTSTHPIHRSEVSKAALIAWNQSQRKNSPSSDISGYNTLTRNVPSQLPKKRYEYNRPTITSSRARLQHLTVTTSSSNTNKPEERVARSKTTHENTNKKKTTKATTSLPSTPVVAKKSFPVNDQTLNDGAIDISPEERVKHVLETLQGVDKAACEQIVNDILVLDEKVYWDDIAGLNSAKNSLKETVVYPFLRPDLFKGLREPVRGILLFGPPGTGKTLIAKAVATESNSTFFSISASSLLSKYLGESEKLVKALFYLSKRLAPSIIFIDEIDSLLTARSENENESSRRIKTEVLIQWSSLSSATTKENINNDNRVLLLAATNLPWAIDDAARRRFSRRIYIPLPEYETRLEHLKKLMARQKNTLTQTDFETISKETAGFSGSDITSLAKEAAMEPIRELGDKLMDIDFEKIRGISRSDFENAMLTCKKSVSNDSLKPYQQWAAQFGSNGS</sequence>
<dbReference type="EMBL" id="HE576754">
    <property type="protein sequence ID" value="CCC69200.1"/>
    <property type="molecule type" value="Genomic_DNA"/>
</dbReference>
<dbReference type="InterPro" id="IPR003960">
    <property type="entry name" value="ATPase_AAA_CS"/>
</dbReference>
<evidence type="ECO:0000256" key="2">
    <source>
        <dbReference type="ARBA" id="ARBA00022741"/>
    </source>
</evidence>
<evidence type="ECO:0000256" key="4">
    <source>
        <dbReference type="SAM" id="MobiDB-lite"/>
    </source>
</evidence>
<dbReference type="InterPro" id="IPR027417">
    <property type="entry name" value="P-loop_NTPase"/>
</dbReference>
<dbReference type="CDD" id="cd19509">
    <property type="entry name" value="RecA-like_VPS4-like"/>
    <property type="match status" value="1"/>
</dbReference>